<evidence type="ECO:0000259" key="2">
    <source>
        <dbReference type="Pfam" id="PF13400"/>
    </source>
</evidence>
<keyword evidence="4" id="KW-1185">Reference proteome</keyword>
<sequence length="693" mass="70753">MSIFLQSRALKEDAHPRRMMASNQRGSIAVIAAIGISTMIIVLASIDIGYLFYQKRDLQKVADLAALAGAQQLARSSTLPNPCASAVTVAKANADAQVSQAFSASEFASTCGRWDPAVITAAPHYLAYAGGVTPSGNPPASAVRVWVSRSFHSFFGSWANRNVAAMAIATAGAPIAVFSVESRLLRIKDGTVPKLLADLGVDIKGTSLLSYDGIANAKVTAGGLLGALGFNIPLTADVGTIKNLIALGTPKCPSGVCPLNELLGAMSTVGGQSDLINALGIQSGSVKLLTDAGGRGLMTLVDLANGKSVLEANIKSAELLSTAIVLANSNHPAVAAGVNLNLPSLVSVDTKIGIVEPPSIGIGGIGTTAVTSQVRVFAQAKSNLLNVGLLNANLLSADIPLAIDVVNGIGTITDMCTRKVDGKDVATIAISAPLLKLCVGDFNSSSAFSKTSTCSDNLQNHTLLNVLNGKLSVNTSFTVDALPNTDSQDFVKGQTKSIGRNDLQFGTTVSNLMSGLIAKLISAVFNQGKGSVTSNDLAGPLLGAVSQTGNVLNNALAKVETMLTGLRNFATGVNANSSLAGLLGGVVTGLLSTVGTLANGLLNVVGNLLTAVFCLGNQQCILGNQLAGDQGSISKVLLTILSMVTELLKPVLDALGLALATQLEALLGTQLGQVDVTLIDLNCGGGDTARLVH</sequence>
<evidence type="ECO:0000313" key="3">
    <source>
        <dbReference type="EMBL" id="MBF8178484.1"/>
    </source>
</evidence>
<keyword evidence="1" id="KW-1133">Transmembrane helix</keyword>
<reference evidence="3 4" key="1">
    <citation type="submission" date="2020-11" db="EMBL/GenBank/DDBJ databases">
        <title>WGS of Herminiimonas contaminans strain Marseille-Q4544 isolated from planarians Schmidtea mediterranea.</title>
        <authorList>
            <person name="Kangale L."/>
        </authorList>
    </citation>
    <scope>NUCLEOTIDE SEQUENCE [LARGE SCALE GENOMIC DNA]</scope>
    <source>
        <strain evidence="3 4">Marseille-Q4544</strain>
    </source>
</reference>
<feature type="transmembrane region" description="Helical" evidence="1">
    <location>
        <begin position="27"/>
        <end position="53"/>
    </location>
</feature>
<keyword evidence="1" id="KW-0472">Membrane</keyword>
<dbReference type="Proteomes" id="UP000657372">
    <property type="component" value="Unassembled WGS sequence"/>
</dbReference>
<feature type="domain" description="Putative Flp pilus-assembly TadG-like N-terminal" evidence="2">
    <location>
        <begin position="26"/>
        <end position="72"/>
    </location>
</feature>
<evidence type="ECO:0000313" key="4">
    <source>
        <dbReference type="Proteomes" id="UP000657372"/>
    </source>
</evidence>
<dbReference type="RefSeq" id="WP_195875831.1">
    <property type="nucleotide sequence ID" value="NZ_JADOEL010000010.1"/>
</dbReference>
<organism evidence="3 4">
    <name type="scientific">Herminiimonas contaminans</name>
    <dbReference type="NCBI Taxonomy" id="1111140"/>
    <lineage>
        <taxon>Bacteria</taxon>
        <taxon>Pseudomonadati</taxon>
        <taxon>Pseudomonadota</taxon>
        <taxon>Betaproteobacteria</taxon>
        <taxon>Burkholderiales</taxon>
        <taxon>Oxalobacteraceae</taxon>
        <taxon>Herminiimonas</taxon>
    </lineage>
</organism>
<name>A0ABS0EWL6_9BURK</name>
<dbReference type="InterPro" id="IPR028087">
    <property type="entry name" value="Tad_N"/>
</dbReference>
<proteinExistence type="predicted"/>
<dbReference type="EMBL" id="JADOEL010000010">
    <property type="protein sequence ID" value="MBF8178484.1"/>
    <property type="molecule type" value="Genomic_DNA"/>
</dbReference>
<keyword evidence="1" id="KW-0812">Transmembrane</keyword>
<dbReference type="Pfam" id="PF13400">
    <property type="entry name" value="Tad"/>
    <property type="match status" value="1"/>
</dbReference>
<accession>A0ABS0EWL6</accession>
<protein>
    <recommendedName>
        <fullName evidence="2">Putative Flp pilus-assembly TadG-like N-terminal domain-containing protein</fullName>
    </recommendedName>
</protein>
<evidence type="ECO:0000256" key="1">
    <source>
        <dbReference type="SAM" id="Phobius"/>
    </source>
</evidence>
<gene>
    <name evidence="3" type="ORF">IXC47_12410</name>
</gene>
<comment type="caution">
    <text evidence="3">The sequence shown here is derived from an EMBL/GenBank/DDBJ whole genome shotgun (WGS) entry which is preliminary data.</text>
</comment>